<comment type="caution">
    <text evidence="4">The sequence shown here is derived from an EMBL/GenBank/DDBJ whole genome shotgun (WGS) entry which is preliminary data.</text>
</comment>
<feature type="transmembrane region" description="Helical" evidence="2">
    <location>
        <begin position="449"/>
        <end position="469"/>
    </location>
</feature>
<dbReference type="InterPro" id="IPR026961">
    <property type="entry name" value="PGG_dom"/>
</dbReference>
<name>A0A8J8YNB2_MAIZE</name>
<feature type="region of interest" description="Disordered" evidence="1">
    <location>
        <begin position="476"/>
        <end position="498"/>
    </location>
</feature>
<dbReference type="OMA" id="LWENDRF"/>
<dbReference type="SUPFAM" id="SSF103473">
    <property type="entry name" value="MFS general substrate transporter"/>
    <property type="match status" value="1"/>
</dbReference>
<feature type="domain" description="PGG" evidence="3">
    <location>
        <begin position="168"/>
        <end position="281"/>
    </location>
</feature>
<protein>
    <recommendedName>
        <fullName evidence="3">PGG domain-containing protein</fullName>
    </recommendedName>
</protein>
<dbReference type="HOGENOM" id="CLU_007110_1_0_1"/>
<proteinExistence type="predicted"/>
<feature type="domain" description="PGG" evidence="3">
    <location>
        <begin position="663"/>
        <end position="775"/>
    </location>
</feature>
<feature type="transmembrane region" description="Helical" evidence="2">
    <location>
        <begin position="287"/>
        <end position="307"/>
    </location>
</feature>
<dbReference type="Pfam" id="PF13962">
    <property type="entry name" value="PGG"/>
    <property type="match status" value="5"/>
</dbReference>
<evidence type="ECO:0000313" key="4">
    <source>
        <dbReference type="EMBL" id="PWZ25639.1"/>
    </source>
</evidence>
<feature type="transmembrane region" description="Helical" evidence="2">
    <location>
        <begin position="586"/>
        <end position="605"/>
    </location>
</feature>
<gene>
    <name evidence="4" type="ORF">Zm00014a_038863</name>
</gene>
<feature type="transmembrane region" description="Helical" evidence="2">
    <location>
        <begin position="390"/>
        <end position="407"/>
    </location>
</feature>
<dbReference type="PANTHER" id="PTHR24177:SF262">
    <property type="entry name" value="OS11G0682000 PROTEIN"/>
    <property type="match status" value="1"/>
</dbReference>
<feature type="transmembrane region" description="Helical" evidence="2">
    <location>
        <begin position="751"/>
        <end position="771"/>
    </location>
</feature>
<sequence length="821" mass="89504">MAGSESSMEYQLKKYLLLLATLVATVTYAAGLNPPGGSWLEDDRAAGELAGDSILRDTNYVRYIIFYCFNAVSFAASLVVSLLLLLLHRDAAASLLKLTRAVMVVDLLALMGAYAAGTSHDRFTTVCASVLVIATAVYVIVAVPRFSISTSASAQTEQPQPPSPGDLEKHEILMVLAVFVATVAYVAGLNPPGGFWRTTLLDANGRLRHTAGDPVLQALHPIRYKFFFFSNSTAFIASLLAITFTVHYEKLKLKSIRVPLYGLVVVAILGIGGAYAAGSCRDSKHTIYVLCLVVAVLLCIFLQWFLVGSAFQLPCYGTGPTTRKGSGKGIDDDDDLDKIREFIQLLVILAATVAYQAGVDPPGGVWAENGEGHSAGDPIFLTTHPGRFKVFFYFNSAAFVASLVIMVMLQNEFLVRRHALEAVMILDLFCLIGAYAAGSCRDTSTSIYMLAMAGGVLVYVVIHIVFFTLDPNREKDNNKADDEGNATNSEQEKKRKKDRLEKKREVLLLLAILAATLTYQAGLTPPGGLWENDRFGHRAGFPVLQDKYPRRYKAFLYCNTASFMASVALIVLLLNPNLYGPGINCYALFVCMVAGMFSLIGAYAAGSSLHLRTSIVLLLLVLAVFAAVLYVTIKHRRHARENKDSSSPADRQEQKPRKPSGAAAMYLMLVGILAASVTYLTGLKPPGGLWMEDDGDGHSAGNPVLYDIDKHRYNAFFYNNSVSFMASVTVIVLLLPRMLRDNDDERNKRPLWPMHTAMFLGMLALLGAYAAGSARDWCTSKNVILLLLPIVGFVALLFFWKKGKASEGTQHGQSARLPSST</sequence>
<feature type="transmembrane region" description="Helical" evidence="2">
    <location>
        <begin position="611"/>
        <end position="633"/>
    </location>
</feature>
<feature type="transmembrane region" description="Helical" evidence="2">
    <location>
        <begin position="554"/>
        <end position="574"/>
    </location>
</feature>
<feature type="transmembrane region" description="Helical" evidence="2">
    <location>
        <begin position="98"/>
        <end position="117"/>
    </location>
</feature>
<feature type="transmembrane region" description="Helical" evidence="2">
    <location>
        <begin position="506"/>
        <end position="523"/>
    </location>
</feature>
<keyword evidence="2" id="KW-1133">Transmembrane helix</keyword>
<dbReference type="EMBL" id="NCVQ01000005">
    <property type="protein sequence ID" value="PWZ25639.1"/>
    <property type="molecule type" value="Genomic_DNA"/>
</dbReference>
<dbReference type="PANTHER" id="PTHR24177">
    <property type="entry name" value="CASKIN"/>
    <property type="match status" value="1"/>
</dbReference>
<dbReference type="OrthoDB" id="681126at2759"/>
<feature type="domain" description="PGG" evidence="3">
    <location>
        <begin position="335"/>
        <end position="441"/>
    </location>
</feature>
<feature type="transmembrane region" description="Helical" evidence="2">
    <location>
        <begin position="419"/>
        <end position="437"/>
    </location>
</feature>
<dbReference type="InterPro" id="IPR036259">
    <property type="entry name" value="MFS_trans_sf"/>
</dbReference>
<evidence type="ECO:0000259" key="3">
    <source>
        <dbReference type="Pfam" id="PF13962"/>
    </source>
</evidence>
<accession>A0A8J8YNB2</accession>
<feature type="transmembrane region" description="Helical" evidence="2">
    <location>
        <begin position="123"/>
        <end position="143"/>
    </location>
</feature>
<dbReference type="Proteomes" id="UP000251960">
    <property type="component" value="Chromosome 4"/>
</dbReference>
<feature type="transmembrane region" description="Helical" evidence="2">
    <location>
        <begin position="716"/>
        <end position="739"/>
    </location>
</feature>
<feature type="transmembrane region" description="Helical" evidence="2">
    <location>
        <begin position="64"/>
        <end position="86"/>
    </location>
</feature>
<organism evidence="4">
    <name type="scientific">Zea mays</name>
    <name type="common">Maize</name>
    <dbReference type="NCBI Taxonomy" id="4577"/>
    <lineage>
        <taxon>Eukaryota</taxon>
        <taxon>Viridiplantae</taxon>
        <taxon>Streptophyta</taxon>
        <taxon>Embryophyta</taxon>
        <taxon>Tracheophyta</taxon>
        <taxon>Spermatophyta</taxon>
        <taxon>Magnoliopsida</taxon>
        <taxon>Liliopsida</taxon>
        <taxon>Poales</taxon>
        <taxon>Poaceae</taxon>
        <taxon>PACMAD clade</taxon>
        <taxon>Panicoideae</taxon>
        <taxon>Andropogonodae</taxon>
        <taxon>Andropogoneae</taxon>
        <taxon>Tripsacinae</taxon>
        <taxon>Zea</taxon>
    </lineage>
</organism>
<evidence type="ECO:0000256" key="2">
    <source>
        <dbReference type="SAM" id="Phobius"/>
    </source>
</evidence>
<evidence type="ECO:0000256" key="1">
    <source>
        <dbReference type="SAM" id="MobiDB-lite"/>
    </source>
</evidence>
<keyword evidence="2" id="KW-0472">Membrane</keyword>
<feature type="domain" description="PGG" evidence="3">
    <location>
        <begin position="12"/>
        <end position="119"/>
    </location>
</feature>
<feature type="transmembrane region" description="Helical" evidence="2">
    <location>
        <begin position="783"/>
        <end position="800"/>
    </location>
</feature>
<feature type="transmembrane region" description="Helical" evidence="2">
    <location>
        <begin position="172"/>
        <end position="189"/>
    </location>
</feature>
<keyword evidence="2" id="KW-0812">Transmembrane</keyword>
<feature type="transmembrane region" description="Helical" evidence="2">
    <location>
        <begin position="258"/>
        <end position="275"/>
    </location>
</feature>
<feature type="transmembrane region" description="Helical" evidence="2">
    <location>
        <begin position="661"/>
        <end position="681"/>
    </location>
</feature>
<feature type="domain" description="PGG" evidence="3">
    <location>
        <begin position="498"/>
        <end position="609"/>
    </location>
</feature>
<reference evidence="4" key="1">
    <citation type="journal article" date="2018" name="Nat. Genet.">
        <title>Extensive intraspecific gene order and gene structural variations between Mo17 and other maize genomes.</title>
        <authorList>
            <person name="Sun S."/>
            <person name="Zhou Y."/>
            <person name="Chen J."/>
            <person name="Shi J."/>
            <person name="Zhao H."/>
            <person name="Zhao H."/>
            <person name="Song W."/>
            <person name="Zhang M."/>
            <person name="Cui Y."/>
            <person name="Dong X."/>
            <person name="Liu H."/>
            <person name="Ma X."/>
            <person name="Jiao Y."/>
            <person name="Wang B."/>
            <person name="Wei X."/>
            <person name="Stein J.C."/>
            <person name="Glaubitz J.C."/>
            <person name="Lu F."/>
            <person name="Yu G."/>
            <person name="Liang C."/>
            <person name="Fengler K."/>
            <person name="Li B."/>
            <person name="Rafalski A."/>
            <person name="Schnable P.S."/>
            <person name="Ware D.H."/>
            <person name="Buckler E.S."/>
            <person name="Lai J."/>
        </authorList>
    </citation>
    <scope>NUCLEOTIDE SEQUENCE [LARGE SCALE GENOMIC DNA]</scope>
    <source>
        <tissue evidence="4">Seedling</tissue>
    </source>
</reference>
<dbReference type="KEGG" id="zma:103652749"/>
<feature type="transmembrane region" description="Helical" evidence="2">
    <location>
        <begin position="226"/>
        <end position="246"/>
    </location>
</feature>
<dbReference type="AlphaFoldDB" id="A0A8J8YNB2"/>